<proteinExistence type="predicted"/>
<dbReference type="EMBL" id="FUYQ01000030">
    <property type="protein sequence ID" value="SKB86496.1"/>
    <property type="molecule type" value="Genomic_DNA"/>
</dbReference>
<evidence type="ECO:0000313" key="3">
    <source>
        <dbReference type="Proteomes" id="UP000190852"/>
    </source>
</evidence>
<keyword evidence="3" id="KW-1185">Reference proteome</keyword>
<evidence type="ECO:0000313" key="2">
    <source>
        <dbReference type="EMBL" id="SKB86496.1"/>
    </source>
</evidence>
<reference evidence="3" key="1">
    <citation type="submission" date="2017-02" db="EMBL/GenBank/DDBJ databases">
        <authorList>
            <person name="Varghese N."/>
            <person name="Submissions S."/>
        </authorList>
    </citation>
    <scope>NUCLEOTIDE SEQUENCE [LARGE SCALE GENOMIC DNA]</scope>
    <source>
        <strain evidence="3">DSM 24967</strain>
    </source>
</reference>
<feature type="chain" id="PRO_5013250677" description="DUF3244 domain-containing protein" evidence="1">
    <location>
        <begin position="22"/>
        <end position="122"/>
    </location>
</feature>
<dbReference type="Proteomes" id="UP000190852">
    <property type="component" value="Unassembled WGS sequence"/>
</dbReference>
<dbReference type="RefSeq" id="WP_079684485.1">
    <property type="nucleotide sequence ID" value="NZ_FUYQ01000030.1"/>
</dbReference>
<evidence type="ECO:0008006" key="4">
    <source>
        <dbReference type="Google" id="ProtNLM"/>
    </source>
</evidence>
<keyword evidence="1" id="KW-0732">Signal</keyword>
<protein>
    <recommendedName>
        <fullName evidence="4">DUF3244 domain-containing protein</fullName>
    </recommendedName>
</protein>
<evidence type="ECO:0000256" key="1">
    <source>
        <dbReference type="SAM" id="SignalP"/>
    </source>
</evidence>
<organism evidence="2 3">
    <name type="scientific">Parabacteroides chartae</name>
    <dbReference type="NCBI Taxonomy" id="1037355"/>
    <lineage>
        <taxon>Bacteria</taxon>
        <taxon>Pseudomonadati</taxon>
        <taxon>Bacteroidota</taxon>
        <taxon>Bacteroidia</taxon>
        <taxon>Bacteroidales</taxon>
        <taxon>Tannerellaceae</taxon>
        <taxon>Parabacteroides</taxon>
    </lineage>
</organism>
<dbReference type="AlphaFoldDB" id="A0A1T5ERF0"/>
<accession>A0A1T5ERF0</accession>
<gene>
    <name evidence="2" type="ORF">SAMN05660349_03097</name>
</gene>
<sequence>MKQVKFLLLFMAMMLSVSAFAENGILALTRANLQNLRAGDDQPVVMTVSYANGIMKVSYDQSLVGSVFTISTMDGQTLYNGYPQVSNGSFVLPATLNSSDMYLLMIENSEGMLYTVFTLADL</sequence>
<name>A0A1T5ERF0_9BACT</name>
<feature type="signal peptide" evidence="1">
    <location>
        <begin position="1"/>
        <end position="21"/>
    </location>
</feature>